<dbReference type="Pfam" id="PF13609">
    <property type="entry name" value="Porin_4"/>
    <property type="match status" value="1"/>
</dbReference>
<name>A0A1Y5HXM4_OLEAN</name>
<feature type="chain" id="PRO_5012170049" description="Porin domain-containing protein" evidence="11">
    <location>
        <begin position="23"/>
        <end position="387"/>
    </location>
</feature>
<evidence type="ECO:0000256" key="10">
    <source>
        <dbReference type="ARBA" id="ARBA00023237"/>
    </source>
</evidence>
<keyword evidence="6 11" id="KW-0732">Signal</keyword>
<dbReference type="GO" id="GO:0009279">
    <property type="term" value="C:cell outer membrane"/>
    <property type="evidence" value="ECO:0007669"/>
    <property type="project" value="UniProtKB-SubCell"/>
</dbReference>
<dbReference type="GO" id="GO:0046930">
    <property type="term" value="C:pore complex"/>
    <property type="evidence" value="ECO:0007669"/>
    <property type="project" value="UniProtKB-KW"/>
</dbReference>
<dbReference type="EMBL" id="MABE01000544">
    <property type="protein sequence ID" value="OUS39565.1"/>
    <property type="molecule type" value="Genomic_DNA"/>
</dbReference>
<dbReference type="PANTHER" id="PTHR34501">
    <property type="entry name" value="PROTEIN YDDL-RELATED"/>
    <property type="match status" value="1"/>
</dbReference>
<comment type="subunit">
    <text evidence="2">Homotrimer.</text>
</comment>
<keyword evidence="7" id="KW-0406">Ion transport</keyword>
<evidence type="ECO:0000256" key="9">
    <source>
        <dbReference type="ARBA" id="ARBA00023136"/>
    </source>
</evidence>
<organism evidence="13 14">
    <name type="scientific">Oleispira antarctica</name>
    <dbReference type="NCBI Taxonomy" id="188908"/>
    <lineage>
        <taxon>Bacteria</taxon>
        <taxon>Pseudomonadati</taxon>
        <taxon>Pseudomonadota</taxon>
        <taxon>Gammaproteobacteria</taxon>
        <taxon>Oceanospirillales</taxon>
        <taxon>Oceanospirillaceae</taxon>
        <taxon>Oleispira</taxon>
    </lineage>
</organism>
<comment type="subcellular location">
    <subcellularLocation>
        <location evidence="1">Cell outer membrane</location>
        <topology evidence="1">Multi-pass membrane protein</topology>
    </subcellularLocation>
</comment>
<dbReference type="GO" id="GO:0015288">
    <property type="term" value="F:porin activity"/>
    <property type="evidence" value="ECO:0007669"/>
    <property type="project" value="UniProtKB-KW"/>
</dbReference>
<dbReference type="InterPro" id="IPR033900">
    <property type="entry name" value="Gram_neg_porin_domain"/>
</dbReference>
<dbReference type="AlphaFoldDB" id="A0A1Y5HXM4"/>
<feature type="domain" description="Porin" evidence="12">
    <location>
        <begin position="9"/>
        <end position="337"/>
    </location>
</feature>
<evidence type="ECO:0000256" key="6">
    <source>
        <dbReference type="ARBA" id="ARBA00022729"/>
    </source>
</evidence>
<gene>
    <name evidence="13" type="ORF">A9R00_09380</name>
</gene>
<dbReference type="InterPro" id="IPR023614">
    <property type="entry name" value="Porin_dom_sf"/>
</dbReference>
<evidence type="ECO:0000259" key="12">
    <source>
        <dbReference type="Pfam" id="PF13609"/>
    </source>
</evidence>
<accession>A0A1Y5HXM4</accession>
<evidence type="ECO:0000313" key="13">
    <source>
        <dbReference type="EMBL" id="OUS39565.1"/>
    </source>
</evidence>
<sequence>MHYKSLLAIAVAGTIFSQTSMAMPSTDFYGFVDIGLEQYNENDIINGSDIYPGLETPNGNSAEQEFALNNNVQSRLGIKGEEDISDGWKGTYRMEFQVNVLESGGEAMQTRLGWLGLTNGDHSFKVGTQWTPYMEYSGWNTNRSEAQGVASYFYVTDELEGSIAYGFRSSSTASYTFGGGGWGTGSPITATVALHIADDSRKTELEGNDELTNVSGITGVTLAAASTFGMVTVNAVYVKNIVEESDAAKTNIKLAEISGDLEDIKAAYGLVTEPSIYSIGAKVQATPELEFGFAYRGADRDLYENNSTVQSTTISTQYQITKDINIHLGYAQGEDSDKTQRQLENNVFGQIWYQITDSRSMRLEFENVDYGSDGDANVVLVSMRQNF</sequence>
<keyword evidence="8" id="KW-0626">Porin</keyword>
<comment type="caution">
    <text evidence="13">The sequence shown here is derived from an EMBL/GenBank/DDBJ whole genome shotgun (WGS) entry which is preliminary data.</text>
</comment>
<evidence type="ECO:0000313" key="14">
    <source>
        <dbReference type="Proteomes" id="UP000227088"/>
    </source>
</evidence>
<dbReference type="GO" id="GO:0006811">
    <property type="term" value="P:monoatomic ion transport"/>
    <property type="evidence" value="ECO:0007669"/>
    <property type="project" value="UniProtKB-KW"/>
</dbReference>
<keyword evidence="5" id="KW-0812">Transmembrane</keyword>
<reference evidence="14" key="1">
    <citation type="journal article" date="2017" name="Proc. Natl. Acad. Sci. U.S.A.">
        <title>Simulation of Deepwater Horizon oil plume reveals substrate specialization within a complex community of hydrocarbon degraders.</title>
        <authorList>
            <person name="Hu P."/>
            <person name="Dubinsky E.A."/>
            <person name="Probst A.J."/>
            <person name="Wang J."/>
            <person name="Sieber C.M.K."/>
            <person name="Tom L.M."/>
            <person name="Gardinali P."/>
            <person name="Banfield J.F."/>
            <person name="Atlas R.M."/>
            <person name="Andersen G.L."/>
        </authorList>
    </citation>
    <scope>NUCLEOTIDE SEQUENCE [LARGE SCALE GENOMIC DNA]</scope>
</reference>
<dbReference type="PANTHER" id="PTHR34501:SF9">
    <property type="entry name" value="MAJOR OUTER MEMBRANE PROTEIN P.IA"/>
    <property type="match status" value="1"/>
</dbReference>
<dbReference type="InterPro" id="IPR050298">
    <property type="entry name" value="Gram-neg_bact_OMP"/>
</dbReference>
<keyword evidence="9" id="KW-0472">Membrane</keyword>
<keyword evidence="10" id="KW-0998">Cell outer membrane</keyword>
<evidence type="ECO:0000256" key="8">
    <source>
        <dbReference type="ARBA" id="ARBA00023114"/>
    </source>
</evidence>
<evidence type="ECO:0000256" key="3">
    <source>
        <dbReference type="ARBA" id="ARBA00022448"/>
    </source>
</evidence>
<proteinExistence type="predicted"/>
<feature type="signal peptide" evidence="11">
    <location>
        <begin position="1"/>
        <end position="22"/>
    </location>
</feature>
<protein>
    <recommendedName>
        <fullName evidence="12">Porin domain-containing protein</fullName>
    </recommendedName>
</protein>
<keyword evidence="3" id="KW-0813">Transport</keyword>
<dbReference type="Gene3D" id="2.40.160.10">
    <property type="entry name" value="Porin"/>
    <property type="match status" value="1"/>
</dbReference>
<evidence type="ECO:0000256" key="4">
    <source>
        <dbReference type="ARBA" id="ARBA00022452"/>
    </source>
</evidence>
<evidence type="ECO:0000256" key="2">
    <source>
        <dbReference type="ARBA" id="ARBA00011233"/>
    </source>
</evidence>
<evidence type="ECO:0000256" key="7">
    <source>
        <dbReference type="ARBA" id="ARBA00023065"/>
    </source>
</evidence>
<dbReference type="Proteomes" id="UP000227088">
    <property type="component" value="Unassembled WGS sequence"/>
</dbReference>
<evidence type="ECO:0000256" key="5">
    <source>
        <dbReference type="ARBA" id="ARBA00022692"/>
    </source>
</evidence>
<evidence type="ECO:0000256" key="11">
    <source>
        <dbReference type="SAM" id="SignalP"/>
    </source>
</evidence>
<keyword evidence="4" id="KW-1134">Transmembrane beta strand</keyword>
<dbReference type="SUPFAM" id="SSF56935">
    <property type="entry name" value="Porins"/>
    <property type="match status" value="1"/>
</dbReference>
<evidence type="ECO:0000256" key="1">
    <source>
        <dbReference type="ARBA" id="ARBA00004571"/>
    </source>
</evidence>